<evidence type="ECO:0000256" key="2">
    <source>
        <dbReference type="ARBA" id="ARBA00010112"/>
    </source>
</evidence>
<evidence type="ECO:0000256" key="5">
    <source>
        <dbReference type="SAM" id="SignalP"/>
    </source>
</evidence>
<sequence length="153" mass="16838">MRSLIVLCGFLTVFISATPTPGLLSGIISNPLSRWQATAVRGRLTCNGKAAGNVKLKLYDVDTVPDIDDLMKEGFSNADGSFELVGKEKEWTTIDPKLNIYHRCNYDGRCFQKVEIVIPKDFVVDGELSTKYFDIGEINLASGFSGDSTDCFN</sequence>
<dbReference type="AlphaFoldDB" id="A0AAF3EN33"/>
<evidence type="ECO:0000313" key="7">
    <source>
        <dbReference type="WBParaSite" id="MBELARI_LOCUS15449"/>
    </source>
</evidence>
<dbReference type="GO" id="GO:0009986">
    <property type="term" value="C:cell surface"/>
    <property type="evidence" value="ECO:0007669"/>
    <property type="project" value="InterPro"/>
</dbReference>
<feature type="signal peptide" evidence="5">
    <location>
        <begin position="1"/>
        <end position="17"/>
    </location>
</feature>
<name>A0AAF3EN33_9BILA</name>
<dbReference type="GO" id="GO:0005576">
    <property type="term" value="C:extracellular region"/>
    <property type="evidence" value="ECO:0007669"/>
    <property type="project" value="UniProtKB-SubCell"/>
</dbReference>
<keyword evidence="6" id="KW-1185">Reference proteome</keyword>
<accession>A0AAF3EN33</accession>
<dbReference type="InterPro" id="IPR038479">
    <property type="entry name" value="Transthyretin-like_sf"/>
</dbReference>
<organism evidence="6 7">
    <name type="scientific">Mesorhabditis belari</name>
    <dbReference type="NCBI Taxonomy" id="2138241"/>
    <lineage>
        <taxon>Eukaryota</taxon>
        <taxon>Metazoa</taxon>
        <taxon>Ecdysozoa</taxon>
        <taxon>Nematoda</taxon>
        <taxon>Chromadorea</taxon>
        <taxon>Rhabditida</taxon>
        <taxon>Rhabditina</taxon>
        <taxon>Rhabditomorpha</taxon>
        <taxon>Rhabditoidea</taxon>
        <taxon>Rhabditidae</taxon>
        <taxon>Mesorhabditinae</taxon>
        <taxon>Mesorhabditis</taxon>
    </lineage>
</organism>
<proteinExistence type="inferred from homology"/>
<evidence type="ECO:0000256" key="3">
    <source>
        <dbReference type="ARBA" id="ARBA00022525"/>
    </source>
</evidence>
<evidence type="ECO:0000313" key="6">
    <source>
        <dbReference type="Proteomes" id="UP000887575"/>
    </source>
</evidence>
<dbReference type="PANTHER" id="PTHR21700:SF24">
    <property type="entry name" value="TRANSTHYRETIN-LIKE FAMILY PROTEIN"/>
    <property type="match status" value="1"/>
</dbReference>
<dbReference type="Pfam" id="PF01060">
    <property type="entry name" value="TTR-52"/>
    <property type="match status" value="1"/>
</dbReference>
<keyword evidence="4 5" id="KW-0732">Signal</keyword>
<reference evidence="7" key="1">
    <citation type="submission" date="2024-02" db="UniProtKB">
        <authorList>
            <consortium name="WormBaseParasite"/>
        </authorList>
    </citation>
    <scope>IDENTIFICATION</scope>
</reference>
<dbReference type="PANTHER" id="PTHR21700">
    <property type="entry name" value="TRANSTHYRETIN-LIKE FAMILY PROTEIN-RELATED"/>
    <property type="match status" value="1"/>
</dbReference>
<evidence type="ECO:0000256" key="4">
    <source>
        <dbReference type="ARBA" id="ARBA00022729"/>
    </source>
</evidence>
<comment type="subcellular location">
    <subcellularLocation>
        <location evidence="1">Secreted</location>
    </subcellularLocation>
</comment>
<comment type="similarity">
    <text evidence="2">Belongs to the nematode transthyretin-like family.</text>
</comment>
<protein>
    <submittedName>
        <fullName evidence="7">Transthyretin-like family protein</fullName>
    </submittedName>
</protein>
<evidence type="ECO:0000256" key="1">
    <source>
        <dbReference type="ARBA" id="ARBA00004613"/>
    </source>
</evidence>
<feature type="chain" id="PRO_5042106981" evidence="5">
    <location>
        <begin position="18"/>
        <end position="153"/>
    </location>
</feature>
<dbReference type="WBParaSite" id="MBELARI_LOCUS15449">
    <property type="protein sequence ID" value="MBELARI_LOCUS15449"/>
    <property type="gene ID" value="MBELARI_LOCUS15449"/>
</dbReference>
<dbReference type="Gene3D" id="2.60.40.3330">
    <property type="match status" value="1"/>
</dbReference>
<dbReference type="Proteomes" id="UP000887575">
    <property type="component" value="Unassembled WGS sequence"/>
</dbReference>
<keyword evidence="3" id="KW-0964">Secreted</keyword>
<dbReference type="InterPro" id="IPR001534">
    <property type="entry name" value="Transthyretin-like"/>
</dbReference>